<evidence type="ECO:0000313" key="3">
    <source>
        <dbReference type="Proteomes" id="UP001066276"/>
    </source>
</evidence>
<dbReference type="Proteomes" id="UP001066276">
    <property type="component" value="Chromosome 2_1"/>
</dbReference>
<gene>
    <name evidence="2" type="ORF">NDU88_006311</name>
</gene>
<feature type="region of interest" description="Disordered" evidence="1">
    <location>
        <begin position="34"/>
        <end position="74"/>
    </location>
</feature>
<dbReference type="EMBL" id="JANPWB010000003">
    <property type="protein sequence ID" value="KAJ1202512.1"/>
    <property type="molecule type" value="Genomic_DNA"/>
</dbReference>
<organism evidence="2 3">
    <name type="scientific">Pleurodeles waltl</name>
    <name type="common">Iberian ribbed newt</name>
    <dbReference type="NCBI Taxonomy" id="8319"/>
    <lineage>
        <taxon>Eukaryota</taxon>
        <taxon>Metazoa</taxon>
        <taxon>Chordata</taxon>
        <taxon>Craniata</taxon>
        <taxon>Vertebrata</taxon>
        <taxon>Euteleostomi</taxon>
        <taxon>Amphibia</taxon>
        <taxon>Batrachia</taxon>
        <taxon>Caudata</taxon>
        <taxon>Salamandroidea</taxon>
        <taxon>Salamandridae</taxon>
        <taxon>Pleurodelinae</taxon>
        <taxon>Pleurodeles</taxon>
    </lineage>
</organism>
<sequence length="101" mass="9950">MQLHPSGAGLNQWLSDGKKPEAYARSLCITTVVSGEGTDQGTDARSGGGGAHEAEVEGATGGTDAASGEGGVDKAEEVEGVAVAKEVATANLPASASSIFF</sequence>
<comment type="caution">
    <text evidence="2">The sequence shown here is derived from an EMBL/GenBank/DDBJ whole genome shotgun (WGS) entry which is preliminary data.</text>
</comment>
<keyword evidence="3" id="KW-1185">Reference proteome</keyword>
<evidence type="ECO:0000256" key="1">
    <source>
        <dbReference type="SAM" id="MobiDB-lite"/>
    </source>
</evidence>
<accession>A0AAV7VP90</accession>
<feature type="compositionally biased region" description="Polar residues" evidence="1">
    <location>
        <begin position="34"/>
        <end position="43"/>
    </location>
</feature>
<reference evidence="2" key="1">
    <citation type="journal article" date="2022" name="bioRxiv">
        <title>Sequencing and chromosome-scale assembly of the giantPleurodeles waltlgenome.</title>
        <authorList>
            <person name="Brown T."/>
            <person name="Elewa A."/>
            <person name="Iarovenko S."/>
            <person name="Subramanian E."/>
            <person name="Araus A.J."/>
            <person name="Petzold A."/>
            <person name="Susuki M."/>
            <person name="Suzuki K.-i.T."/>
            <person name="Hayashi T."/>
            <person name="Toyoda A."/>
            <person name="Oliveira C."/>
            <person name="Osipova E."/>
            <person name="Leigh N.D."/>
            <person name="Simon A."/>
            <person name="Yun M.H."/>
        </authorList>
    </citation>
    <scope>NUCLEOTIDE SEQUENCE</scope>
    <source>
        <strain evidence="2">20211129_DDA</strain>
        <tissue evidence="2">Liver</tissue>
    </source>
</reference>
<dbReference type="AlphaFoldDB" id="A0AAV7VP90"/>
<evidence type="ECO:0000313" key="2">
    <source>
        <dbReference type="EMBL" id="KAJ1202512.1"/>
    </source>
</evidence>
<proteinExistence type="predicted"/>
<name>A0AAV7VP90_PLEWA</name>
<protein>
    <submittedName>
        <fullName evidence="2">Uncharacterized protein</fullName>
    </submittedName>
</protein>